<dbReference type="Proteomes" id="UP000249300">
    <property type="component" value="Chromosome 1"/>
</dbReference>
<dbReference type="Pfam" id="PF18962">
    <property type="entry name" value="Por_Secre_tail"/>
    <property type="match status" value="1"/>
</dbReference>
<dbReference type="OrthoDB" id="1013167at2"/>
<dbReference type="AlphaFoldDB" id="A0A0A2FH78"/>
<dbReference type="STRING" id="393921.HQ45_07540"/>
<accession>A0A0A2FH78</accession>
<reference evidence="5 7" key="2">
    <citation type="submission" date="2018-06" db="EMBL/GenBank/DDBJ databases">
        <authorList>
            <consortium name="Pathogen Informatics"/>
            <person name="Doyle S."/>
        </authorList>
    </citation>
    <scope>NUCLEOTIDE SEQUENCE [LARGE SCALE GENOMIC DNA]</scope>
    <source>
        <strain evidence="5 7">NCTC12858</strain>
    </source>
</reference>
<evidence type="ECO:0000313" key="5">
    <source>
        <dbReference type="EMBL" id="SQH73167.1"/>
    </source>
</evidence>
<reference evidence="4 6" key="1">
    <citation type="submission" date="2014-08" db="EMBL/GenBank/DDBJ databases">
        <title>Porphyromonas crevioricanis strain:COT-253_OH1447 Genome sequencing.</title>
        <authorList>
            <person name="Wallis C."/>
            <person name="Deusch O."/>
            <person name="O'Flynn C."/>
            <person name="Davis I."/>
            <person name="Jospin G."/>
            <person name="Darling A.E."/>
            <person name="Coil D.A."/>
            <person name="Alexiev A."/>
            <person name="Horsfall A."/>
            <person name="Kirkwood N."/>
            <person name="Harris S."/>
            <person name="Eisen J.A."/>
        </authorList>
    </citation>
    <scope>NUCLEOTIDE SEQUENCE [LARGE SCALE GENOMIC DNA]</scope>
    <source>
        <strain evidence="6">COT-253 OH1447</strain>
        <strain evidence="4">COT-253_OH1447</strain>
    </source>
</reference>
<dbReference type="EMBL" id="LS483447">
    <property type="protein sequence ID" value="SQH73167.1"/>
    <property type="molecule type" value="Genomic_DNA"/>
</dbReference>
<evidence type="ECO:0000256" key="1">
    <source>
        <dbReference type="ARBA" id="ARBA00022614"/>
    </source>
</evidence>
<dbReference type="KEGG" id="pcre:NCTC12858_01012"/>
<dbReference type="InterPro" id="IPR052574">
    <property type="entry name" value="CDIRP"/>
</dbReference>
<dbReference type="SUPFAM" id="SSF52058">
    <property type="entry name" value="L domain-like"/>
    <property type="match status" value="1"/>
</dbReference>
<evidence type="ECO:0000313" key="7">
    <source>
        <dbReference type="Proteomes" id="UP000249300"/>
    </source>
</evidence>
<dbReference type="PANTHER" id="PTHR47566">
    <property type="match status" value="1"/>
</dbReference>
<dbReference type="eggNOG" id="COG4886">
    <property type="taxonomic scope" value="Bacteria"/>
</dbReference>
<gene>
    <name evidence="5" type="primary">inlJ_13</name>
    <name evidence="4" type="ORF">HQ38_08990</name>
    <name evidence="5" type="ORF">NCTC12858_01012</name>
</gene>
<dbReference type="RefSeq" id="WP_023935774.1">
    <property type="nucleotide sequence ID" value="NZ_FUXH01000008.1"/>
</dbReference>
<dbReference type="InterPro" id="IPR026444">
    <property type="entry name" value="Secre_tail"/>
</dbReference>
<evidence type="ECO:0000259" key="3">
    <source>
        <dbReference type="Pfam" id="PF18962"/>
    </source>
</evidence>
<dbReference type="EMBL" id="JQJC01000025">
    <property type="protein sequence ID" value="KGN93557.1"/>
    <property type="molecule type" value="Genomic_DNA"/>
</dbReference>
<dbReference type="InterPro" id="IPR032675">
    <property type="entry name" value="LRR_dom_sf"/>
</dbReference>
<dbReference type="Proteomes" id="UP000030136">
    <property type="component" value="Unassembled WGS sequence"/>
</dbReference>
<dbReference type="NCBIfam" id="TIGR04183">
    <property type="entry name" value="Por_Secre_tail"/>
    <property type="match status" value="1"/>
</dbReference>
<proteinExistence type="predicted"/>
<dbReference type="Gene3D" id="3.80.10.10">
    <property type="entry name" value="Ribonuclease Inhibitor"/>
    <property type="match status" value="2"/>
</dbReference>
<evidence type="ECO:0000313" key="6">
    <source>
        <dbReference type="Proteomes" id="UP000030136"/>
    </source>
</evidence>
<keyword evidence="7" id="KW-1185">Reference proteome</keyword>
<name>A0A0A2FH78_9PORP</name>
<protein>
    <submittedName>
        <fullName evidence="5">Internalin-J</fullName>
    </submittedName>
</protein>
<feature type="domain" description="Secretion system C-terminal sorting" evidence="3">
    <location>
        <begin position="487"/>
        <end position="544"/>
    </location>
</feature>
<keyword evidence="1" id="KW-0433">Leucine-rich repeat</keyword>
<sequence>MKKITRFFSGGLFVALVILLSGLLPWQVAAQSDKNVITIETKKEIGVEIKLKISAEGSVTIKGVKDPEKFQNGKEIVYRVDNSKIQIEGNVTDFQCRFGELSALFISNHTSIVNLVCNNNKLTKLDASNCEKLESLKCYNNRLEALNVSGCTSLKELDASNNTISETNFAKCQSLVSLICSENSLAEINLEDCRSLEEARLQENALKGLDVSNNKALKKLSLHTNFIQGDRMRTLVNSLPERDNKNRGELVVVNQYGDNNVCLVEDVEIAKNRKWDVLNRERGFYPGRAPIGNGVTRLIFDESVEVGRVINLNIKTVEGDFDVEGAWVKSATSWNSTYVITSKELVIKGDLLRLSCNRNDLKSVDITACPTMSSLDCSVNKLTSLKISPNSSLTRISCYSNQLVGEEMVDMLNNLPDLSSAPQKGELYVINTKAQPRDKNVCTPEDIKIPYGRGWIVYDQKGNDVVEFPGRYPLSVASDMKSGSVKLYPNPARAFLNIEGLPVGTMVHVYSLVGERLLSAESSVVGKMTLDVSSLPRGVYLLSAGETVFRVTLK</sequence>
<evidence type="ECO:0000256" key="2">
    <source>
        <dbReference type="ARBA" id="ARBA00022737"/>
    </source>
</evidence>
<dbReference type="GO" id="GO:0035591">
    <property type="term" value="F:signaling adaptor activity"/>
    <property type="evidence" value="ECO:0007669"/>
    <property type="project" value="TreeGrafter"/>
</dbReference>
<dbReference type="PANTHER" id="PTHR47566:SF1">
    <property type="entry name" value="PROTEIN NUD1"/>
    <property type="match status" value="1"/>
</dbReference>
<organism evidence="4 6">
    <name type="scientific">Porphyromonas crevioricanis</name>
    <dbReference type="NCBI Taxonomy" id="393921"/>
    <lineage>
        <taxon>Bacteria</taxon>
        <taxon>Pseudomonadati</taxon>
        <taxon>Bacteroidota</taxon>
        <taxon>Bacteroidia</taxon>
        <taxon>Bacteroidales</taxon>
        <taxon>Porphyromonadaceae</taxon>
        <taxon>Porphyromonas</taxon>
    </lineage>
</organism>
<keyword evidence="2" id="KW-0677">Repeat</keyword>
<evidence type="ECO:0000313" key="4">
    <source>
        <dbReference type="EMBL" id="KGN93557.1"/>
    </source>
</evidence>